<dbReference type="InParanoid" id="E4ZHJ0"/>
<sequence length="194" mass="21394">MEMQDLVGKVRYIPVPGIPAVVYVGSEMKVCFSDAPDTPPWYIQAPIEGVLVYEHISTHVHHIPSSSLWTRKYCTLLYAQYQAKSALDGLYNSSSHAEGLEAAGFGGAVAVVPLEKCLKFPEALFHVLVMKLSFETSHPQHRGPHGPLRLVIENGKSTSPYLVCLRMQGAVCYGSTCMIHIIAVGTRDAVWRVR</sequence>
<dbReference type="Proteomes" id="UP000002668">
    <property type="component" value="Genome"/>
</dbReference>
<dbReference type="VEuPathDB" id="FungiDB:LEMA_P058570.1"/>
<proteinExistence type="predicted"/>
<gene>
    <name evidence="1" type="ORF">LEMA_P058570.1</name>
</gene>
<accession>E4ZHJ0</accession>
<protein>
    <submittedName>
        <fullName evidence="1">Predicted protein</fullName>
    </submittedName>
</protein>
<organism evidence="2">
    <name type="scientific">Leptosphaeria maculans (strain JN3 / isolate v23.1.3 / race Av1-4-5-6-7-8)</name>
    <name type="common">Blackleg fungus</name>
    <name type="synonym">Phoma lingam</name>
    <dbReference type="NCBI Taxonomy" id="985895"/>
    <lineage>
        <taxon>Eukaryota</taxon>
        <taxon>Fungi</taxon>
        <taxon>Dikarya</taxon>
        <taxon>Ascomycota</taxon>
        <taxon>Pezizomycotina</taxon>
        <taxon>Dothideomycetes</taxon>
        <taxon>Pleosporomycetidae</taxon>
        <taxon>Pleosporales</taxon>
        <taxon>Pleosporineae</taxon>
        <taxon>Leptosphaeriaceae</taxon>
        <taxon>Plenodomus</taxon>
        <taxon>Plenodomus lingam/Leptosphaeria maculans species complex</taxon>
    </lineage>
</organism>
<reference evidence="2" key="1">
    <citation type="journal article" date="2011" name="Nat. Commun.">
        <title>Effector diversification within compartments of the Leptosphaeria maculans genome affected by Repeat-Induced Point mutations.</title>
        <authorList>
            <person name="Rouxel T."/>
            <person name="Grandaubert J."/>
            <person name="Hane J.K."/>
            <person name="Hoede C."/>
            <person name="van de Wouw A.P."/>
            <person name="Couloux A."/>
            <person name="Dominguez V."/>
            <person name="Anthouard V."/>
            <person name="Bally P."/>
            <person name="Bourras S."/>
            <person name="Cozijnsen A.J."/>
            <person name="Ciuffetti L.M."/>
            <person name="Degrave A."/>
            <person name="Dilmaghani A."/>
            <person name="Duret L."/>
            <person name="Fudal I."/>
            <person name="Goodwin S.B."/>
            <person name="Gout L."/>
            <person name="Glaser N."/>
            <person name="Linglin J."/>
            <person name="Kema G.H.J."/>
            <person name="Lapalu N."/>
            <person name="Lawrence C.B."/>
            <person name="May K."/>
            <person name="Meyer M."/>
            <person name="Ollivier B."/>
            <person name="Poulain J."/>
            <person name="Schoch C.L."/>
            <person name="Simon A."/>
            <person name="Spatafora J.W."/>
            <person name="Stachowiak A."/>
            <person name="Turgeon B.G."/>
            <person name="Tyler B.M."/>
            <person name="Vincent D."/>
            <person name="Weissenbach J."/>
            <person name="Amselem J."/>
            <person name="Quesneville H."/>
            <person name="Oliver R.P."/>
            <person name="Wincker P."/>
            <person name="Balesdent M.-H."/>
            <person name="Howlett B.J."/>
        </authorList>
    </citation>
    <scope>NUCLEOTIDE SEQUENCE [LARGE SCALE GENOMIC DNA]</scope>
    <source>
        <strain evidence="2">JN3 / isolate v23.1.3 / race Av1-4-5-6-7-8</strain>
    </source>
</reference>
<evidence type="ECO:0000313" key="1">
    <source>
        <dbReference type="EMBL" id="CBX90823.1"/>
    </source>
</evidence>
<dbReference type="HOGENOM" id="CLU_1402678_0_0_1"/>
<dbReference type="GeneID" id="13284040"/>
<evidence type="ECO:0000313" key="2">
    <source>
        <dbReference type="Proteomes" id="UP000002668"/>
    </source>
</evidence>
<dbReference type="EMBL" id="FP929065">
    <property type="protein sequence ID" value="CBX90823.1"/>
    <property type="molecule type" value="Genomic_DNA"/>
</dbReference>
<dbReference type="AlphaFoldDB" id="E4ZHJ0"/>
<name>E4ZHJ0_LEPMJ</name>
<keyword evidence="2" id="KW-1185">Reference proteome</keyword>